<organism evidence="3 4">
    <name type="scientific">Hibiscus sabdariffa</name>
    <name type="common">roselle</name>
    <dbReference type="NCBI Taxonomy" id="183260"/>
    <lineage>
        <taxon>Eukaryota</taxon>
        <taxon>Viridiplantae</taxon>
        <taxon>Streptophyta</taxon>
        <taxon>Embryophyta</taxon>
        <taxon>Tracheophyta</taxon>
        <taxon>Spermatophyta</taxon>
        <taxon>Magnoliopsida</taxon>
        <taxon>eudicotyledons</taxon>
        <taxon>Gunneridae</taxon>
        <taxon>Pentapetalae</taxon>
        <taxon>rosids</taxon>
        <taxon>malvids</taxon>
        <taxon>Malvales</taxon>
        <taxon>Malvaceae</taxon>
        <taxon>Malvoideae</taxon>
        <taxon>Hibiscus</taxon>
    </lineage>
</organism>
<protein>
    <recommendedName>
        <fullName evidence="2">LOB domain-containing protein</fullName>
    </recommendedName>
</protein>
<evidence type="ECO:0000256" key="1">
    <source>
        <dbReference type="ARBA" id="ARBA00005474"/>
    </source>
</evidence>
<dbReference type="InterPro" id="IPR004883">
    <property type="entry name" value="LOB"/>
</dbReference>
<reference evidence="3 4" key="1">
    <citation type="journal article" date="2024" name="G3 (Bethesda)">
        <title>Genome assembly of Hibiscus sabdariffa L. provides insights into metabolisms of medicinal natural products.</title>
        <authorList>
            <person name="Kim T."/>
        </authorList>
    </citation>
    <scope>NUCLEOTIDE SEQUENCE [LARGE SCALE GENOMIC DNA]</scope>
    <source>
        <strain evidence="3">TK-2024</strain>
        <tissue evidence="3">Old leaves</tissue>
    </source>
</reference>
<dbReference type="PANTHER" id="PTHR31529:SF50">
    <property type="entry name" value="LOB DOMAIN PROTEIN"/>
    <property type="match status" value="1"/>
</dbReference>
<dbReference type="PROSITE" id="PS50891">
    <property type="entry name" value="LOB"/>
    <property type="match status" value="1"/>
</dbReference>
<gene>
    <name evidence="3" type="ORF">V6N11_070677</name>
</gene>
<sequence length="272" mass="30357">MTGLGSSCGACKFLRRKCTNECVFAPYFCYDDAANHFAAVHKVFGASNVSKLLLHLPIHNRSDAAVTVSYEALARIRDPIYGCVAHIFALEQQVPLVANTATSLQYYITRKAKMKSPNNIDNTRTRNHAKYFTFLQVASLQEEIELLINQMANHAAEAPCNGNLQAETYLDEKLQLAAMDETLNTIHYQYEQATLSEPQGLITGNQILHGELCEENSAPPSFKWVEDQIFLSNLYENPYEINLEGLESGGLVDNPCMGDTGIPSNWEVSIWE</sequence>
<keyword evidence="4" id="KW-1185">Reference proteome</keyword>
<evidence type="ECO:0000259" key="2">
    <source>
        <dbReference type="PROSITE" id="PS50891"/>
    </source>
</evidence>
<dbReference type="PANTHER" id="PTHR31529">
    <property type="entry name" value="LOB DOMAIN CONTAINING PROTEIN"/>
    <property type="match status" value="1"/>
</dbReference>
<proteinExistence type="inferred from homology"/>
<dbReference type="Pfam" id="PF03195">
    <property type="entry name" value="LOB"/>
    <property type="match status" value="1"/>
</dbReference>
<evidence type="ECO:0000313" key="4">
    <source>
        <dbReference type="Proteomes" id="UP001396334"/>
    </source>
</evidence>
<comment type="caution">
    <text evidence="3">The sequence shown here is derived from an EMBL/GenBank/DDBJ whole genome shotgun (WGS) entry which is preliminary data.</text>
</comment>
<comment type="similarity">
    <text evidence="1">Belongs to the LOB domain-containing protein family.</text>
</comment>
<accession>A0ABR2QFQ1</accession>
<feature type="domain" description="LOB" evidence="2">
    <location>
        <begin position="6"/>
        <end position="108"/>
    </location>
</feature>
<dbReference type="EMBL" id="JBBPBN010000040">
    <property type="protein sequence ID" value="KAK8999516.1"/>
    <property type="molecule type" value="Genomic_DNA"/>
</dbReference>
<dbReference type="Proteomes" id="UP001396334">
    <property type="component" value="Unassembled WGS sequence"/>
</dbReference>
<evidence type="ECO:0000313" key="3">
    <source>
        <dbReference type="EMBL" id="KAK8999516.1"/>
    </source>
</evidence>
<name>A0ABR2QFQ1_9ROSI</name>